<keyword evidence="4" id="KW-0862">Zinc</keyword>
<dbReference type="Gene3D" id="3.40.50.1980">
    <property type="entry name" value="Nitrogenase molybdenum iron protein domain"/>
    <property type="match status" value="2"/>
</dbReference>
<dbReference type="FunFam" id="3.40.50.1980:FF:000026">
    <property type="entry name" value="Histidinol dehydrogenase"/>
    <property type="match status" value="1"/>
</dbReference>
<dbReference type="SUPFAM" id="SSF53720">
    <property type="entry name" value="ALDH-like"/>
    <property type="match status" value="1"/>
</dbReference>
<protein>
    <submittedName>
        <fullName evidence="6">Histidinol dehydrogenase</fullName>
        <ecNumber evidence="6">1.1.1.23</ecNumber>
    </submittedName>
</protein>
<comment type="similarity">
    <text evidence="2">Belongs to the histidinol dehydrogenase family.</text>
</comment>
<accession>A0A3B1CW09</accession>
<dbReference type="GO" id="GO:0000105">
    <property type="term" value="P:L-histidine biosynthetic process"/>
    <property type="evidence" value="ECO:0007669"/>
    <property type="project" value="InterPro"/>
</dbReference>
<dbReference type="NCBIfam" id="TIGR00069">
    <property type="entry name" value="hisD"/>
    <property type="match status" value="1"/>
</dbReference>
<comment type="cofactor">
    <cofactor evidence="1">
        <name>Zn(2+)</name>
        <dbReference type="ChEBI" id="CHEBI:29105"/>
    </cofactor>
</comment>
<evidence type="ECO:0000256" key="1">
    <source>
        <dbReference type="ARBA" id="ARBA00001947"/>
    </source>
</evidence>
<dbReference type="GO" id="GO:0004399">
    <property type="term" value="F:histidinol dehydrogenase activity"/>
    <property type="evidence" value="ECO:0007669"/>
    <property type="project" value="UniProtKB-EC"/>
</dbReference>
<evidence type="ECO:0000256" key="3">
    <source>
        <dbReference type="ARBA" id="ARBA00022723"/>
    </source>
</evidence>
<dbReference type="InterPro" id="IPR016161">
    <property type="entry name" value="Ald_DH/histidinol_DH"/>
</dbReference>
<dbReference type="Gene3D" id="1.20.5.1300">
    <property type="match status" value="1"/>
</dbReference>
<proteinExistence type="inferred from homology"/>
<dbReference type="FunFam" id="3.40.50.1980:FF:000001">
    <property type="entry name" value="Histidinol dehydrogenase"/>
    <property type="match status" value="1"/>
</dbReference>
<dbReference type="GO" id="GO:0051287">
    <property type="term" value="F:NAD binding"/>
    <property type="evidence" value="ECO:0007669"/>
    <property type="project" value="InterPro"/>
</dbReference>
<evidence type="ECO:0000313" key="6">
    <source>
        <dbReference type="EMBL" id="VAX34806.1"/>
    </source>
</evidence>
<keyword evidence="5 6" id="KW-0560">Oxidoreductase</keyword>
<dbReference type="GO" id="GO:0005829">
    <property type="term" value="C:cytosol"/>
    <property type="evidence" value="ECO:0007669"/>
    <property type="project" value="TreeGrafter"/>
</dbReference>
<dbReference type="PANTHER" id="PTHR21256">
    <property type="entry name" value="HISTIDINOL DEHYDROGENASE HDH"/>
    <property type="match status" value="1"/>
</dbReference>
<name>A0A3B1CW09_9ZZZZ</name>
<dbReference type="PRINTS" id="PR00083">
    <property type="entry name" value="HOLDHDRGNASE"/>
</dbReference>
<organism evidence="6">
    <name type="scientific">hydrothermal vent metagenome</name>
    <dbReference type="NCBI Taxonomy" id="652676"/>
    <lineage>
        <taxon>unclassified sequences</taxon>
        <taxon>metagenomes</taxon>
        <taxon>ecological metagenomes</taxon>
    </lineage>
</organism>
<dbReference type="EMBL" id="UOGJ01000005">
    <property type="protein sequence ID" value="VAX34806.1"/>
    <property type="molecule type" value="Genomic_DNA"/>
</dbReference>
<dbReference type="EC" id="1.1.1.23" evidence="6"/>
<sequence length="408" mass="44840">MKILTQKGQAIQKLYNRLSYTQKKHVEERVRKIINDVRDNGDEAVIKYTKQFDKVKLTAKQIHVPESEISGAFQNITSDFISSLKVIIHNVSSFYKKQKHKPCRVRDGEGVLLKENITPLESVGIYIPAGTAPLVSTVYMTVVPAKVAGVKRIVIATPPNKDGHVDPYILAVANLLKVNEIYKVGGAQAIAALAHGTKTIPKVDKIIGPGNMYVTEAKRQLFGFVDIDMLAGPSELAIIANRHSNPQYIIADMEAQAEHLGGLSILVTTSKQIIKQVRKKVPKGYIIYAKNIDEAINIVNKIAPEHLEILINSPASVAKKIKNAGAIFLGPYSPTALGDYAAGPSHVLPTMGSARFFSGLGVSDFLKKTHIISYSKRALEKIRPHVEKVAKLEGLQKHYESVNIRFTG</sequence>
<gene>
    <name evidence="6" type="ORF">MNBD_UNCLBAC01-1570</name>
</gene>
<dbReference type="PANTHER" id="PTHR21256:SF2">
    <property type="entry name" value="HISTIDINE BIOSYNTHESIS TRIFUNCTIONAL PROTEIN"/>
    <property type="match status" value="1"/>
</dbReference>
<dbReference type="Pfam" id="PF00815">
    <property type="entry name" value="Histidinol_dh"/>
    <property type="match status" value="1"/>
</dbReference>
<evidence type="ECO:0000256" key="2">
    <source>
        <dbReference type="ARBA" id="ARBA00010178"/>
    </source>
</evidence>
<evidence type="ECO:0000256" key="4">
    <source>
        <dbReference type="ARBA" id="ARBA00022833"/>
    </source>
</evidence>
<dbReference type="InterPro" id="IPR022695">
    <property type="entry name" value="Histidinol_DH_monofunct"/>
</dbReference>
<dbReference type="CDD" id="cd06572">
    <property type="entry name" value="Histidinol_dh"/>
    <property type="match status" value="1"/>
</dbReference>
<keyword evidence="3" id="KW-0479">Metal-binding</keyword>
<dbReference type="HAMAP" id="MF_01024">
    <property type="entry name" value="HisD"/>
    <property type="match status" value="1"/>
</dbReference>
<dbReference type="InterPro" id="IPR012131">
    <property type="entry name" value="Hstdl_DH"/>
</dbReference>
<dbReference type="PIRSF" id="PIRSF000099">
    <property type="entry name" value="Histidinol_dh"/>
    <property type="match status" value="1"/>
</dbReference>
<dbReference type="GO" id="GO:0046872">
    <property type="term" value="F:metal ion binding"/>
    <property type="evidence" value="ECO:0007669"/>
    <property type="project" value="UniProtKB-KW"/>
</dbReference>
<reference evidence="6" key="1">
    <citation type="submission" date="2018-06" db="EMBL/GenBank/DDBJ databases">
        <authorList>
            <person name="Zhirakovskaya E."/>
        </authorList>
    </citation>
    <scope>NUCLEOTIDE SEQUENCE</scope>
</reference>
<dbReference type="AlphaFoldDB" id="A0A3B1CW09"/>
<evidence type="ECO:0000256" key="5">
    <source>
        <dbReference type="ARBA" id="ARBA00023002"/>
    </source>
</evidence>